<dbReference type="AlphaFoldDB" id="A0A916RXS6"/>
<evidence type="ECO:0000259" key="1">
    <source>
        <dbReference type="Pfam" id="PF10006"/>
    </source>
</evidence>
<dbReference type="EMBL" id="BMEY01000007">
    <property type="protein sequence ID" value="GGA74569.1"/>
    <property type="molecule type" value="Genomic_DNA"/>
</dbReference>
<protein>
    <recommendedName>
        <fullName evidence="1">DUF2249 domain-containing protein</fullName>
    </recommendedName>
</protein>
<feature type="domain" description="DUF2249" evidence="1">
    <location>
        <begin position="13"/>
        <end position="78"/>
    </location>
</feature>
<dbReference type="RefSeq" id="WP_188384340.1">
    <property type="nucleotide sequence ID" value="NZ_BMEY01000007.1"/>
</dbReference>
<reference evidence="2" key="1">
    <citation type="journal article" date="2014" name="Int. J. Syst. Evol. Microbiol.">
        <title>Complete genome sequence of Corynebacterium casei LMG S-19264T (=DSM 44701T), isolated from a smear-ripened cheese.</title>
        <authorList>
            <consortium name="US DOE Joint Genome Institute (JGI-PGF)"/>
            <person name="Walter F."/>
            <person name="Albersmeier A."/>
            <person name="Kalinowski J."/>
            <person name="Ruckert C."/>
        </authorList>
    </citation>
    <scope>NUCLEOTIDE SEQUENCE</scope>
    <source>
        <strain evidence="2">CGMCC 1.12408</strain>
    </source>
</reference>
<gene>
    <name evidence="2" type="ORF">GCM10008025_17880</name>
</gene>
<keyword evidence="3" id="KW-1185">Reference proteome</keyword>
<accession>A0A916RXS6</accession>
<organism evidence="2 3">
    <name type="scientific">Ornithinibacillus halotolerans</name>
    <dbReference type="NCBI Taxonomy" id="1274357"/>
    <lineage>
        <taxon>Bacteria</taxon>
        <taxon>Bacillati</taxon>
        <taxon>Bacillota</taxon>
        <taxon>Bacilli</taxon>
        <taxon>Bacillales</taxon>
        <taxon>Bacillaceae</taxon>
        <taxon>Ornithinibacillus</taxon>
    </lineage>
</organism>
<sequence>MSDIQFATKLHAPDIEPRIRHPRIFEVFNELKSGEFMELTNDHDPKPLHYQFMMERDGEFTWEYLENGPTLWRVAIGKK</sequence>
<name>A0A916RXS6_9BACI</name>
<proteinExistence type="predicted"/>
<evidence type="ECO:0000313" key="3">
    <source>
        <dbReference type="Proteomes" id="UP000613512"/>
    </source>
</evidence>
<comment type="caution">
    <text evidence="2">The sequence shown here is derived from an EMBL/GenBank/DDBJ whole genome shotgun (WGS) entry which is preliminary data.</text>
</comment>
<reference evidence="2" key="2">
    <citation type="submission" date="2020-09" db="EMBL/GenBank/DDBJ databases">
        <authorList>
            <person name="Sun Q."/>
            <person name="Zhou Y."/>
        </authorList>
    </citation>
    <scope>NUCLEOTIDE SEQUENCE</scope>
    <source>
        <strain evidence="2">CGMCC 1.12408</strain>
    </source>
</reference>
<dbReference type="Proteomes" id="UP000613512">
    <property type="component" value="Unassembled WGS sequence"/>
</dbReference>
<dbReference type="Pfam" id="PF10006">
    <property type="entry name" value="DUF2249"/>
    <property type="match status" value="1"/>
</dbReference>
<dbReference type="InterPro" id="IPR018720">
    <property type="entry name" value="DUF2249"/>
</dbReference>
<evidence type="ECO:0000313" key="2">
    <source>
        <dbReference type="EMBL" id="GGA74569.1"/>
    </source>
</evidence>